<dbReference type="AlphaFoldDB" id="A0A8B6N1D0"/>
<dbReference type="Proteomes" id="UP000509459">
    <property type="component" value="Chromosome"/>
</dbReference>
<gene>
    <name evidence="3" type="ORF">FOC72_11345</name>
</gene>
<feature type="region of interest" description="Disordered" evidence="2">
    <location>
        <begin position="1"/>
        <end position="45"/>
    </location>
</feature>
<feature type="compositionally biased region" description="Basic and acidic residues" evidence="2">
    <location>
        <begin position="1"/>
        <end position="10"/>
    </location>
</feature>
<organism evidence="3 4">
    <name type="scientific">Streptococcus sanguinis</name>
    <dbReference type="NCBI Taxonomy" id="1305"/>
    <lineage>
        <taxon>Bacteria</taxon>
        <taxon>Bacillati</taxon>
        <taxon>Bacillota</taxon>
        <taxon>Bacilli</taxon>
        <taxon>Lactobacillales</taxon>
        <taxon>Streptococcaceae</taxon>
        <taxon>Streptococcus</taxon>
    </lineage>
</organism>
<dbReference type="InterPro" id="IPR037873">
    <property type="entry name" value="BamE-like"/>
</dbReference>
<accession>A0A8B6N1D0</accession>
<dbReference type="Gene3D" id="3.30.1450.10">
    <property type="match status" value="1"/>
</dbReference>
<reference evidence="3 4" key="1">
    <citation type="submission" date="2020-05" db="EMBL/GenBank/DDBJ databases">
        <title>FDA dAtabase for Regulatory Grade micrObial Sequences (FDA-ARGOS): Supporting development and validation of Infectious Disease Dx tests.</title>
        <authorList>
            <person name="Bojja K."/>
            <person name="Kessler A."/>
            <person name="Tallon L."/>
            <person name="Sadzewicz L."/>
            <person name="Zhao X."/>
            <person name="Vavikolanu K."/>
            <person name="Mehta A."/>
            <person name="Aluvathingal J."/>
            <person name="Nadendla S."/>
            <person name="Myers T."/>
            <person name="Yan Y."/>
            <person name="Sichtig H."/>
        </authorList>
    </citation>
    <scope>NUCLEOTIDE SEQUENCE [LARGE SCALE GENOMIC DNA]</scope>
    <source>
        <strain evidence="3 4">FDAARGOS_770</strain>
    </source>
</reference>
<feature type="compositionally biased region" description="Basic residues" evidence="2">
    <location>
        <begin position="11"/>
        <end position="27"/>
    </location>
</feature>
<name>A0A8B6N1D0_STRSA</name>
<keyword evidence="1" id="KW-0732">Signal</keyword>
<dbReference type="EMBL" id="CP054570">
    <property type="protein sequence ID" value="QKQ45097.1"/>
    <property type="molecule type" value="Genomic_DNA"/>
</dbReference>
<proteinExistence type="predicted"/>
<evidence type="ECO:0000256" key="1">
    <source>
        <dbReference type="ARBA" id="ARBA00022729"/>
    </source>
</evidence>
<evidence type="ECO:0000313" key="4">
    <source>
        <dbReference type="Proteomes" id="UP000509459"/>
    </source>
</evidence>
<protein>
    <submittedName>
        <fullName evidence="3">Uncharacterized protein</fullName>
    </submittedName>
</protein>
<dbReference type="RefSeq" id="WP_002893973.1">
    <property type="nucleotide sequence ID" value="NZ_CP054570.1"/>
</dbReference>
<evidence type="ECO:0000313" key="3">
    <source>
        <dbReference type="EMBL" id="QKQ45097.1"/>
    </source>
</evidence>
<sequence length="435" mass="48795">MEKRNLEALRREHKSKFNKVQPKRSGIKHSVSQSKKSEEEKSQVLAQSQMIEKKVVEKIENIEFNESSSNPVINVSDKDSRAQLSYQDVSETPDGLRTETEIKRVSTAESDDFLHLRERELSRLIFALESLKSKKKESLYFKDETNRPDSELVSEAEEYELRPRFSAEELAKKEENEAFWKENSESSSDSSMGWKLMWAFFMLLIGLGAAGLVSNPSSKTNNIYNDSFDIYQGGTSSNSEKDLTSTNRSELIAGEEYQFHITYDDIALLFADFKGTASRLTADEVVAKLGKAKSGREHNYDNQIITLNLDYPDAGSNASVSISFSSYGSVGTPKLDSLFSHHLSSNSLPNRNSQLTRQDFSGIEKGKSYQEVVGQLGLPDSLSIYTNYISSSKVSISYQLSDGQIVHLSFEISDSQDYILEKSPDLEDGAGETNT</sequence>
<evidence type="ECO:0000256" key="2">
    <source>
        <dbReference type="SAM" id="MobiDB-lite"/>
    </source>
</evidence>